<proteinExistence type="predicted"/>
<keyword evidence="3" id="KW-1185">Reference proteome</keyword>
<evidence type="ECO:0000259" key="1">
    <source>
        <dbReference type="Pfam" id="PF02558"/>
    </source>
</evidence>
<dbReference type="InterPro" id="IPR036291">
    <property type="entry name" value="NAD(P)-bd_dom_sf"/>
</dbReference>
<gene>
    <name evidence="2" type="ORF">MU1_40470</name>
</gene>
<comment type="caution">
    <text evidence="2">The sequence shown here is derived from an EMBL/GenBank/DDBJ whole genome shotgun (WGS) entry which is preliminary data.</text>
</comment>
<dbReference type="Gene3D" id="3.40.50.720">
    <property type="entry name" value="NAD(P)-binding Rossmann-like Domain"/>
    <property type="match status" value="1"/>
</dbReference>
<feature type="domain" description="Ketopantoate reductase N-terminal" evidence="1">
    <location>
        <begin position="9"/>
        <end position="125"/>
    </location>
</feature>
<organism evidence="2 3">
    <name type="scientific">Paenibacillus glycanilyticus</name>
    <dbReference type="NCBI Taxonomy" id="126569"/>
    <lineage>
        <taxon>Bacteria</taxon>
        <taxon>Bacillati</taxon>
        <taxon>Bacillota</taxon>
        <taxon>Bacilli</taxon>
        <taxon>Bacillales</taxon>
        <taxon>Paenibacillaceae</taxon>
        <taxon>Paenibacillus</taxon>
    </lineage>
</organism>
<dbReference type="SUPFAM" id="SSF51735">
    <property type="entry name" value="NAD(P)-binding Rossmann-fold domains"/>
    <property type="match status" value="1"/>
</dbReference>
<sequence length="306" mass="34164">MQIRKQPRILIFGAGVIGSTYAVKFIEAGLDVTLLARSNRLKTLKEKGLQYTDKGTVKSLNINVIDKLEEDDIYDFIFVPVRYDHAESALHAIKKNKSQTIVTMTNTSAGYSEWLNIVGDRLLPGFPSAGGQIVDGVLHSQFGPRIIQATMFGEINGQVTERVQALARLFRTARIPYTISKDMTGFQITHAVLQLALIRSLYVDHVRMDYLTAQSKETAHLITTSLKTYLRAAEKAGVNVSPSMFKVALKIPNGMMDFIFVKLLGTKLVKDVIFTDYADNAYSEIALLYTDFIDYLGQKGVNIDKK</sequence>
<dbReference type="Pfam" id="PF02558">
    <property type="entry name" value="ApbA"/>
    <property type="match status" value="1"/>
</dbReference>
<protein>
    <recommendedName>
        <fullName evidence="1">Ketopantoate reductase N-terminal domain-containing protein</fullName>
    </recommendedName>
</protein>
<name>A0ABQ6GK26_9BACL</name>
<evidence type="ECO:0000313" key="3">
    <source>
        <dbReference type="Proteomes" id="UP001157114"/>
    </source>
</evidence>
<dbReference type="Proteomes" id="UP001157114">
    <property type="component" value="Unassembled WGS sequence"/>
</dbReference>
<accession>A0ABQ6GK26</accession>
<dbReference type="EMBL" id="BSSQ01000016">
    <property type="protein sequence ID" value="GLX69701.1"/>
    <property type="molecule type" value="Genomic_DNA"/>
</dbReference>
<dbReference type="InterPro" id="IPR013332">
    <property type="entry name" value="KPR_N"/>
</dbReference>
<evidence type="ECO:0000313" key="2">
    <source>
        <dbReference type="EMBL" id="GLX69701.1"/>
    </source>
</evidence>
<reference evidence="2 3" key="1">
    <citation type="submission" date="2023-03" db="EMBL/GenBank/DDBJ databases">
        <title>Draft genome sequence of the bacteria which degrade cell wall of Tricholomamatutake.</title>
        <authorList>
            <person name="Konishi Y."/>
            <person name="Fukuta Y."/>
            <person name="Shirasaka N."/>
        </authorList>
    </citation>
    <scope>NUCLEOTIDE SEQUENCE [LARGE SCALE GENOMIC DNA]</scope>
    <source>
        <strain evidence="3">mu1</strain>
    </source>
</reference>